<dbReference type="GO" id="GO:0006281">
    <property type="term" value="P:DNA repair"/>
    <property type="evidence" value="ECO:0007669"/>
    <property type="project" value="TreeGrafter"/>
</dbReference>
<dbReference type="AlphaFoldDB" id="A0AAJ0BKV3"/>
<feature type="region of interest" description="Disordered" evidence="1">
    <location>
        <begin position="1"/>
        <end position="65"/>
    </location>
</feature>
<dbReference type="Proteomes" id="UP001239445">
    <property type="component" value="Unassembled WGS sequence"/>
</dbReference>
<accession>A0AAJ0BKV3</accession>
<keyword evidence="2" id="KW-0418">Kinase</keyword>
<dbReference type="GO" id="GO:0046403">
    <property type="term" value="F:polynucleotide 3'-phosphatase activity"/>
    <property type="evidence" value="ECO:0007669"/>
    <property type="project" value="TreeGrafter"/>
</dbReference>
<dbReference type="NCBIfam" id="TIGR01664">
    <property type="entry name" value="DNA-3'-Pase"/>
    <property type="match status" value="1"/>
</dbReference>
<dbReference type="SUPFAM" id="SSF56784">
    <property type="entry name" value="HAD-like"/>
    <property type="match status" value="1"/>
</dbReference>
<protein>
    <submittedName>
        <fullName evidence="2">Polynucleotide kinase 3 phosphatase-domain-containing protein</fullName>
    </submittedName>
</protein>
<dbReference type="PANTHER" id="PTHR12083">
    <property type="entry name" value="BIFUNCTIONAL POLYNUCLEOTIDE PHOSPHATASE/KINASE"/>
    <property type="match status" value="1"/>
</dbReference>
<name>A0AAJ0BKV3_9PEZI</name>
<feature type="compositionally biased region" description="Basic and acidic residues" evidence="1">
    <location>
        <begin position="52"/>
        <end position="65"/>
    </location>
</feature>
<gene>
    <name evidence="2" type="ORF">QBC47DRAFT_1217</name>
</gene>
<dbReference type="GO" id="GO:0046404">
    <property type="term" value="F:ATP-dependent polydeoxyribonucleotide 5'-hydroxyl-kinase activity"/>
    <property type="evidence" value="ECO:0007669"/>
    <property type="project" value="TreeGrafter"/>
</dbReference>
<dbReference type="InterPro" id="IPR013954">
    <property type="entry name" value="PNK3P"/>
</dbReference>
<dbReference type="InterPro" id="IPR027417">
    <property type="entry name" value="P-loop_NTPase"/>
</dbReference>
<reference evidence="2" key="1">
    <citation type="submission" date="2023-06" db="EMBL/GenBank/DDBJ databases">
        <title>Genome-scale phylogeny and comparative genomics of the fungal order Sordariales.</title>
        <authorList>
            <consortium name="Lawrence Berkeley National Laboratory"/>
            <person name="Hensen N."/>
            <person name="Bonometti L."/>
            <person name="Westerberg I."/>
            <person name="Brannstrom I.O."/>
            <person name="Guillou S."/>
            <person name="Cros-Aarteil S."/>
            <person name="Calhoun S."/>
            <person name="Haridas S."/>
            <person name="Kuo A."/>
            <person name="Mondo S."/>
            <person name="Pangilinan J."/>
            <person name="Riley R."/>
            <person name="Labutti K."/>
            <person name="Andreopoulos B."/>
            <person name="Lipzen A."/>
            <person name="Chen C."/>
            <person name="Yanf M."/>
            <person name="Daum C."/>
            <person name="Ng V."/>
            <person name="Clum A."/>
            <person name="Steindorff A."/>
            <person name="Ohm R."/>
            <person name="Martin F."/>
            <person name="Silar P."/>
            <person name="Natvig D."/>
            <person name="Lalanne C."/>
            <person name="Gautier V."/>
            <person name="Ament-Velasquez S.L."/>
            <person name="Kruys A."/>
            <person name="Hutchinson M.I."/>
            <person name="Powell A.J."/>
            <person name="Barry K."/>
            <person name="Miller A.N."/>
            <person name="Grigoriev I.V."/>
            <person name="Debuchy R."/>
            <person name="Gladieux P."/>
            <person name="Thoren M.H."/>
            <person name="Johannesson H."/>
        </authorList>
    </citation>
    <scope>NUCLEOTIDE SEQUENCE</scope>
    <source>
        <strain evidence="2">PSN4</strain>
    </source>
</reference>
<dbReference type="InterPro" id="IPR006549">
    <property type="entry name" value="HAD-SF_hydro_IIIA"/>
</dbReference>
<proteinExistence type="predicted"/>
<keyword evidence="3" id="KW-1185">Reference proteome</keyword>
<dbReference type="FunFam" id="3.40.50.1000:FF:000078">
    <property type="entry name" value="Bifunctional polynucleotide phosphatase/kinase"/>
    <property type="match status" value="1"/>
</dbReference>
<dbReference type="FunFam" id="3.40.50.300:FF:002548">
    <property type="entry name" value="DNA kinase/phosphatase Pnk1"/>
    <property type="match status" value="1"/>
</dbReference>
<dbReference type="PANTHER" id="PTHR12083:SF9">
    <property type="entry name" value="BIFUNCTIONAL POLYNUCLEOTIDE PHOSPHATASE_KINASE"/>
    <property type="match status" value="1"/>
</dbReference>
<dbReference type="NCBIfam" id="TIGR01662">
    <property type="entry name" value="HAD-SF-IIIA"/>
    <property type="match status" value="1"/>
</dbReference>
<evidence type="ECO:0000313" key="3">
    <source>
        <dbReference type="Proteomes" id="UP001239445"/>
    </source>
</evidence>
<dbReference type="Pfam" id="PF08645">
    <property type="entry name" value="PNK3P"/>
    <property type="match status" value="1"/>
</dbReference>
<keyword evidence="2" id="KW-0808">Transferase</keyword>
<dbReference type="SUPFAM" id="SSF52540">
    <property type="entry name" value="P-loop containing nucleoside triphosphate hydrolases"/>
    <property type="match status" value="1"/>
</dbReference>
<sequence>MPPARARKSPQSGGKRPAEDDHSVSPPPLKRKAQTAISKTAVANFFTPTSQKPKERTTWNERSPDEKTLPTLLVGKYVPEETSEKTEPLVGKKKIAAFDLDSTLIAPASGKRHSQDAADWKWWHHSVPSRVKQLHSDGYQIVIFTNQAGLTLHTDPKFKGPKNLKTRVAPFKQKCSTVLAQLDLPITIYAATAKDKFRKPRPGMWEEMKADYELAETDIDHENSIFVGDAGGRIAHLKGGTAIPKDFSCSDRNLADNIGIRFHTPEEFFLGEQPRDFARDFDIANFPFEEEDEDPKFAKTNRLDMVLFVGPPGSGKSTFFWTRLKPLGYERINQDTLKSKDKCFKAAVEALQRGNSVAVDNTNPDPDTRAQWVELAKKHKVPIRCVWFKTPLYVCEHNDAVRSLNKPFNPEDRESLPKLAFNGFASRFKEPKVKEGFQDVTEVEFKFRGTKEEHAIWARYWI</sequence>
<organism evidence="2 3">
    <name type="scientific">Echria macrotheca</name>
    <dbReference type="NCBI Taxonomy" id="438768"/>
    <lineage>
        <taxon>Eukaryota</taxon>
        <taxon>Fungi</taxon>
        <taxon>Dikarya</taxon>
        <taxon>Ascomycota</taxon>
        <taxon>Pezizomycotina</taxon>
        <taxon>Sordariomycetes</taxon>
        <taxon>Sordariomycetidae</taxon>
        <taxon>Sordariales</taxon>
        <taxon>Schizotheciaceae</taxon>
        <taxon>Echria</taxon>
    </lineage>
</organism>
<dbReference type="Pfam" id="PF13671">
    <property type="entry name" value="AAA_33"/>
    <property type="match status" value="2"/>
</dbReference>
<dbReference type="Gene3D" id="3.40.50.1000">
    <property type="entry name" value="HAD superfamily/HAD-like"/>
    <property type="match status" value="1"/>
</dbReference>
<dbReference type="InterPro" id="IPR006551">
    <property type="entry name" value="Polynucleotide_phosphatase"/>
</dbReference>
<dbReference type="InterPro" id="IPR023214">
    <property type="entry name" value="HAD_sf"/>
</dbReference>
<evidence type="ECO:0000313" key="2">
    <source>
        <dbReference type="EMBL" id="KAK1760148.1"/>
    </source>
</evidence>
<dbReference type="GO" id="GO:0003690">
    <property type="term" value="F:double-stranded DNA binding"/>
    <property type="evidence" value="ECO:0007669"/>
    <property type="project" value="TreeGrafter"/>
</dbReference>
<dbReference type="InterPro" id="IPR036412">
    <property type="entry name" value="HAD-like_sf"/>
</dbReference>
<dbReference type="Gene3D" id="3.40.50.300">
    <property type="entry name" value="P-loop containing nucleotide triphosphate hydrolases"/>
    <property type="match status" value="1"/>
</dbReference>
<dbReference type="EMBL" id="MU839827">
    <property type="protein sequence ID" value="KAK1760148.1"/>
    <property type="molecule type" value="Genomic_DNA"/>
</dbReference>
<evidence type="ECO:0000256" key="1">
    <source>
        <dbReference type="SAM" id="MobiDB-lite"/>
    </source>
</evidence>
<comment type="caution">
    <text evidence="2">The sequence shown here is derived from an EMBL/GenBank/DDBJ whole genome shotgun (WGS) entry which is preliminary data.</text>
</comment>